<feature type="transmembrane region" description="Helical" evidence="1">
    <location>
        <begin position="40"/>
        <end position="67"/>
    </location>
</feature>
<dbReference type="VEuPathDB" id="FungiDB:SI65_07951"/>
<dbReference type="EMBL" id="JXNT01000011">
    <property type="protein sequence ID" value="ODM16444.1"/>
    <property type="molecule type" value="Genomic_DNA"/>
</dbReference>
<protein>
    <submittedName>
        <fullName evidence="2">Uncharacterized protein</fullName>
    </submittedName>
</protein>
<proteinExistence type="predicted"/>
<dbReference type="AlphaFoldDB" id="A0A1E3B699"/>
<sequence length="134" mass="14883">MTCSTSLITSYPTHFLRTVSTILALLTTIIREFFCTILPFTTAAIIILVLLVSFASICFMVAEMLGFDPSGELTKRQKRGRDVVKGETQIQNTSAVGVLKGVDERTRLRFEVQILKGLVRERCERLEDLGVVAG</sequence>
<gene>
    <name evidence="2" type="ORF">SI65_07951</name>
</gene>
<comment type="caution">
    <text evidence="2">The sequence shown here is derived from an EMBL/GenBank/DDBJ whole genome shotgun (WGS) entry which is preliminary data.</text>
</comment>
<organism evidence="2 3">
    <name type="scientific">Aspergillus cristatus</name>
    <name type="common">Chinese Fuzhuan brick tea-fermentation fungus</name>
    <name type="synonym">Eurotium cristatum</name>
    <dbReference type="NCBI Taxonomy" id="573508"/>
    <lineage>
        <taxon>Eukaryota</taxon>
        <taxon>Fungi</taxon>
        <taxon>Dikarya</taxon>
        <taxon>Ascomycota</taxon>
        <taxon>Pezizomycotina</taxon>
        <taxon>Eurotiomycetes</taxon>
        <taxon>Eurotiomycetidae</taxon>
        <taxon>Eurotiales</taxon>
        <taxon>Aspergillaceae</taxon>
        <taxon>Aspergillus</taxon>
        <taxon>Aspergillus subgen. Aspergillus</taxon>
    </lineage>
</organism>
<keyword evidence="1" id="KW-1133">Transmembrane helix</keyword>
<accession>A0A1E3B699</accession>
<reference evidence="2 3" key="1">
    <citation type="journal article" date="2016" name="BMC Genomics">
        <title>Comparative genomic and transcriptomic analyses of the Fuzhuan brick tea-fermentation fungus Aspergillus cristatus.</title>
        <authorList>
            <person name="Ge Y."/>
            <person name="Wang Y."/>
            <person name="Liu Y."/>
            <person name="Tan Y."/>
            <person name="Ren X."/>
            <person name="Zhang X."/>
            <person name="Hyde K.D."/>
            <person name="Liu Y."/>
            <person name="Liu Z."/>
        </authorList>
    </citation>
    <scope>NUCLEOTIDE SEQUENCE [LARGE SCALE GENOMIC DNA]</scope>
    <source>
        <strain evidence="2 3">GZAAS20.1005</strain>
    </source>
</reference>
<keyword evidence="1" id="KW-0472">Membrane</keyword>
<dbReference type="Proteomes" id="UP000094569">
    <property type="component" value="Unassembled WGS sequence"/>
</dbReference>
<evidence type="ECO:0000256" key="1">
    <source>
        <dbReference type="SAM" id="Phobius"/>
    </source>
</evidence>
<evidence type="ECO:0000313" key="3">
    <source>
        <dbReference type="Proteomes" id="UP000094569"/>
    </source>
</evidence>
<feature type="transmembrane region" description="Helical" evidence="1">
    <location>
        <begin position="15"/>
        <end position="34"/>
    </location>
</feature>
<keyword evidence="1" id="KW-0812">Transmembrane</keyword>
<name>A0A1E3B699_ASPCR</name>
<evidence type="ECO:0000313" key="2">
    <source>
        <dbReference type="EMBL" id="ODM16444.1"/>
    </source>
</evidence>
<keyword evidence="3" id="KW-1185">Reference proteome</keyword>